<keyword evidence="1" id="KW-0812">Transmembrane</keyword>
<organism evidence="2 3">
    <name type="scientific">Candidatus Lloydbacteria bacterium RIFCSPHIGHO2_02_FULL_50_13</name>
    <dbReference type="NCBI Taxonomy" id="1798661"/>
    <lineage>
        <taxon>Bacteria</taxon>
        <taxon>Candidatus Lloydiibacteriota</taxon>
    </lineage>
</organism>
<evidence type="ECO:0000256" key="1">
    <source>
        <dbReference type="SAM" id="Phobius"/>
    </source>
</evidence>
<sequence length="193" mass="20669">MRTFTAGFTLIEMIVAIGVFLIGLLIILGALVSINDAARKARSMRIVMDNLSAAIDSMSRTIRVGSDFNCGCGVPVTTPQDCPMSDDLGQGGGTCLAFEGQHGNPFESNDQIVYRLSGGRIERSVNSGGEYLPLTAPELTVSNFRFYVYGVSVNDDQPVTTLLIRGSASTTQRTATTFNIQTTVAAYTPNIEI</sequence>
<comment type="caution">
    <text evidence="2">The sequence shown here is derived from an EMBL/GenBank/DDBJ whole genome shotgun (WGS) entry which is preliminary data.</text>
</comment>
<evidence type="ECO:0000313" key="2">
    <source>
        <dbReference type="EMBL" id="OGZ07104.1"/>
    </source>
</evidence>
<dbReference type="InterPro" id="IPR045584">
    <property type="entry name" value="Pilin-like"/>
</dbReference>
<name>A0A1G2D0F5_9BACT</name>
<dbReference type="AlphaFoldDB" id="A0A1G2D0F5"/>
<dbReference type="STRING" id="1798661.A3D65_00635"/>
<keyword evidence="1" id="KW-0472">Membrane</keyword>
<keyword evidence="1" id="KW-1133">Transmembrane helix</keyword>
<dbReference type="NCBIfam" id="TIGR02532">
    <property type="entry name" value="IV_pilin_GFxxxE"/>
    <property type="match status" value="1"/>
</dbReference>
<dbReference type="Proteomes" id="UP000177996">
    <property type="component" value="Unassembled WGS sequence"/>
</dbReference>
<reference evidence="2 3" key="1">
    <citation type="journal article" date="2016" name="Nat. Commun.">
        <title>Thousands of microbial genomes shed light on interconnected biogeochemical processes in an aquifer system.</title>
        <authorList>
            <person name="Anantharaman K."/>
            <person name="Brown C.T."/>
            <person name="Hug L.A."/>
            <person name="Sharon I."/>
            <person name="Castelle C.J."/>
            <person name="Probst A.J."/>
            <person name="Thomas B.C."/>
            <person name="Singh A."/>
            <person name="Wilkins M.J."/>
            <person name="Karaoz U."/>
            <person name="Brodie E.L."/>
            <person name="Williams K.H."/>
            <person name="Hubbard S.S."/>
            <person name="Banfield J.F."/>
        </authorList>
    </citation>
    <scope>NUCLEOTIDE SEQUENCE [LARGE SCALE GENOMIC DNA]</scope>
</reference>
<dbReference type="SUPFAM" id="SSF54523">
    <property type="entry name" value="Pili subunits"/>
    <property type="match status" value="1"/>
</dbReference>
<gene>
    <name evidence="2" type="ORF">A3D65_00635</name>
</gene>
<proteinExistence type="predicted"/>
<feature type="transmembrane region" description="Helical" evidence="1">
    <location>
        <begin position="6"/>
        <end position="34"/>
    </location>
</feature>
<evidence type="ECO:0008006" key="4">
    <source>
        <dbReference type="Google" id="ProtNLM"/>
    </source>
</evidence>
<dbReference type="PROSITE" id="PS00409">
    <property type="entry name" value="PROKAR_NTER_METHYL"/>
    <property type="match status" value="1"/>
</dbReference>
<dbReference type="EMBL" id="MHLL01000069">
    <property type="protein sequence ID" value="OGZ07104.1"/>
    <property type="molecule type" value="Genomic_DNA"/>
</dbReference>
<evidence type="ECO:0000313" key="3">
    <source>
        <dbReference type="Proteomes" id="UP000177996"/>
    </source>
</evidence>
<accession>A0A1G2D0F5</accession>
<dbReference type="InterPro" id="IPR012902">
    <property type="entry name" value="N_methyl_site"/>
</dbReference>
<protein>
    <recommendedName>
        <fullName evidence="4">Prepilin-type N-terminal cleavage/methylation domain-containing protein</fullName>
    </recommendedName>
</protein>